<dbReference type="InterPro" id="IPR017946">
    <property type="entry name" value="PLC-like_Pdiesterase_TIM-brl"/>
</dbReference>
<protein>
    <recommendedName>
        <fullName evidence="2">glycerophosphodiester phosphodiesterase</fullName>
        <ecNumber evidence="2">3.1.4.46</ecNumber>
    </recommendedName>
</protein>
<name>A0A3B0Z089_9ZZZZ</name>
<feature type="non-terminal residue" evidence="6">
    <location>
        <position position="1"/>
    </location>
</feature>
<keyword evidence="3" id="KW-0319">Glycerol metabolism</keyword>
<dbReference type="Gene3D" id="3.20.20.190">
    <property type="entry name" value="Phosphatidylinositol (PI) phosphodiesterase"/>
    <property type="match status" value="1"/>
</dbReference>
<dbReference type="EC" id="3.1.4.46" evidence="2"/>
<dbReference type="PANTHER" id="PTHR43620:SF7">
    <property type="entry name" value="GLYCEROPHOSPHODIESTER PHOSPHODIESTERASE GDPD5-RELATED"/>
    <property type="match status" value="1"/>
</dbReference>
<evidence type="ECO:0000256" key="4">
    <source>
        <dbReference type="ARBA" id="ARBA00022801"/>
    </source>
</evidence>
<dbReference type="GO" id="GO:0008889">
    <property type="term" value="F:glycerophosphodiester phosphodiesterase activity"/>
    <property type="evidence" value="ECO:0007669"/>
    <property type="project" value="UniProtKB-EC"/>
</dbReference>
<dbReference type="EMBL" id="UOFM01000374">
    <property type="protein sequence ID" value="VAW80942.1"/>
    <property type="molecule type" value="Genomic_DNA"/>
</dbReference>
<gene>
    <name evidence="6" type="ORF">MNBD_GAMMA14-748</name>
</gene>
<comment type="similarity">
    <text evidence="1">Belongs to the glycerophosphoryl diester phosphodiesterase family.</text>
</comment>
<dbReference type="PANTHER" id="PTHR43620">
    <property type="entry name" value="GLYCEROPHOSPHORYL DIESTER PHOSPHODIESTERASE"/>
    <property type="match status" value="1"/>
</dbReference>
<dbReference type="GO" id="GO:0006071">
    <property type="term" value="P:glycerol metabolic process"/>
    <property type="evidence" value="ECO:0007669"/>
    <property type="project" value="UniProtKB-KW"/>
</dbReference>
<evidence type="ECO:0000256" key="5">
    <source>
        <dbReference type="ARBA" id="ARBA00047512"/>
    </source>
</evidence>
<evidence type="ECO:0000256" key="3">
    <source>
        <dbReference type="ARBA" id="ARBA00022798"/>
    </source>
</evidence>
<dbReference type="SUPFAM" id="SSF51695">
    <property type="entry name" value="PLC-like phosphodiesterases"/>
    <property type="match status" value="1"/>
</dbReference>
<evidence type="ECO:0000256" key="2">
    <source>
        <dbReference type="ARBA" id="ARBA00012247"/>
    </source>
</evidence>
<proteinExistence type="inferred from homology"/>
<dbReference type="GO" id="GO:0006629">
    <property type="term" value="P:lipid metabolic process"/>
    <property type="evidence" value="ECO:0007669"/>
    <property type="project" value="InterPro"/>
</dbReference>
<accession>A0A3B0Z089</accession>
<dbReference type="AlphaFoldDB" id="A0A3B0Z089"/>
<keyword evidence="4 6" id="KW-0378">Hydrolase</keyword>
<sequence>EGFTPAVIDPVTGKTLVPASAKCCTSDITLAEFKTLKGKMDGANRNATTVEDYLKGTPGWRTEAYTGRGTVLSHAESIELFKQLGVKFTPELKTPSVRMPYQGDYTQQDYAQQMLDEYRAAGVAPGKVFAQSFNLADIQYWLQADPAFGKQAVWLDGRYDDPTFDHTNPATWSPTMGELVADGVQIIAPPMWMLLALDTDNNIVPSVYAQAARAAGLKIITWTFERSDLTDGATDKNGNTTWYYQTIGAAVKKDSDMYNALDVLAKQVGIIGIFSDWPATVSYYANCMDL</sequence>
<organism evidence="6">
    <name type="scientific">hydrothermal vent metagenome</name>
    <dbReference type="NCBI Taxonomy" id="652676"/>
    <lineage>
        <taxon>unclassified sequences</taxon>
        <taxon>metagenomes</taxon>
        <taxon>ecological metagenomes</taxon>
    </lineage>
</organism>
<evidence type="ECO:0000256" key="1">
    <source>
        <dbReference type="ARBA" id="ARBA00007277"/>
    </source>
</evidence>
<reference evidence="6" key="1">
    <citation type="submission" date="2018-06" db="EMBL/GenBank/DDBJ databases">
        <authorList>
            <person name="Zhirakovskaya E."/>
        </authorList>
    </citation>
    <scope>NUCLEOTIDE SEQUENCE</scope>
</reference>
<comment type="catalytic activity">
    <reaction evidence="5">
        <text>a sn-glycero-3-phosphodiester + H2O = an alcohol + sn-glycerol 3-phosphate + H(+)</text>
        <dbReference type="Rhea" id="RHEA:12969"/>
        <dbReference type="ChEBI" id="CHEBI:15377"/>
        <dbReference type="ChEBI" id="CHEBI:15378"/>
        <dbReference type="ChEBI" id="CHEBI:30879"/>
        <dbReference type="ChEBI" id="CHEBI:57597"/>
        <dbReference type="ChEBI" id="CHEBI:83408"/>
        <dbReference type="EC" id="3.1.4.46"/>
    </reaction>
</comment>
<evidence type="ECO:0000313" key="6">
    <source>
        <dbReference type="EMBL" id="VAW80942.1"/>
    </source>
</evidence>